<dbReference type="AlphaFoldDB" id="A0A1T4LP71"/>
<evidence type="ECO:0000313" key="2">
    <source>
        <dbReference type="EMBL" id="SJZ56539.1"/>
    </source>
</evidence>
<feature type="domain" description="HMA" evidence="1">
    <location>
        <begin position="1"/>
        <end position="62"/>
    </location>
</feature>
<keyword evidence="3" id="KW-1185">Reference proteome</keyword>
<protein>
    <submittedName>
        <fullName evidence="2">Heavy-metal-associated domain-containing protein</fullName>
    </submittedName>
</protein>
<dbReference type="SUPFAM" id="SSF55008">
    <property type="entry name" value="HMA, heavy metal-associated domain"/>
    <property type="match status" value="1"/>
</dbReference>
<dbReference type="EMBL" id="FUXP01000001">
    <property type="protein sequence ID" value="SJZ56539.1"/>
    <property type="molecule type" value="Genomic_DNA"/>
</dbReference>
<dbReference type="RefSeq" id="WP_159447313.1">
    <property type="nucleotide sequence ID" value="NZ_FUXP01000001.1"/>
</dbReference>
<evidence type="ECO:0000313" key="3">
    <source>
        <dbReference type="Proteomes" id="UP000190061"/>
    </source>
</evidence>
<dbReference type="Proteomes" id="UP000190061">
    <property type="component" value="Unassembled WGS sequence"/>
</dbReference>
<gene>
    <name evidence="2" type="ORF">SAMN02745674_00096</name>
</gene>
<evidence type="ECO:0000259" key="1">
    <source>
        <dbReference type="PROSITE" id="PS50846"/>
    </source>
</evidence>
<dbReference type="InterPro" id="IPR036163">
    <property type="entry name" value="HMA_dom_sf"/>
</dbReference>
<dbReference type="STRING" id="1122188.SAMN02745674_00096"/>
<dbReference type="InterPro" id="IPR006121">
    <property type="entry name" value="HMA_dom"/>
</dbReference>
<reference evidence="2 3" key="1">
    <citation type="submission" date="2017-02" db="EMBL/GenBank/DDBJ databases">
        <authorList>
            <person name="Peterson S.W."/>
        </authorList>
    </citation>
    <scope>NUCLEOTIDE SEQUENCE [LARGE SCALE GENOMIC DNA]</scope>
    <source>
        <strain evidence="2 3">DSM 21749</strain>
    </source>
</reference>
<name>A0A1T4LP71_9GAMM</name>
<dbReference type="Gene3D" id="3.30.70.100">
    <property type="match status" value="1"/>
</dbReference>
<dbReference type="GO" id="GO:0046872">
    <property type="term" value="F:metal ion binding"/>
    <property type="evidence" value="ECO:0007669"/>
    <property type="project" value="InterPro"/>
</dbReference>
<accession>A0A1T4LP71</accession>
<dbReference type="Pfam" id="PF00403">
    <property type="entry name" value="HMA"/>
    <property type="match status" value="1"/>
</dbReference>
<proteinExistence type="predicted"/>
<organism evidence="2 3">
    <name type="scientific">Lysobacter spongiicola DSM 21749</name>
    <dbReference type="NCBI Taxonomy" id="1122188"/>
    <lineage>
        <taxon>Bacteria</taxon>
        <taxon>Pseudomonadati</taxon>
        <taxon>Pseudomonadota</taxon>
        <taxon>Gammaproteobacteria</taxon>
        <taxon>Lysobacterales</taxon>
        <taxon>Lysobacteraceae</taxon>
        <taxon>Novilysobacter</taxon>
    </lineage>
</organism>
<sequence>MLFEVENISCEKCSDKIQSAILATDPTAAVTVRVPQKQVQVEGLLSAEQALSALAAAGYDASEAPPHSGEGSDCCGGCS</sequence>
<dbReference type="PROSITE" id="PS50846">
    <property type="entry name" value="HMA_2"/>
    <property type="match status" value="1"/>
</dbReference>
<dbReference type="OrthoDB" id="9814359at2"/>